<protein>
    <submittedName>
        <fullName evidence="2">Uncharacterized protein</fullName>
    </submittedName>
</protein>
<dbReference type="RefSeq" id="XP_013757185.1">
    <property type="nucleotide sequence ID" value="XM_013901731.1"/>
</dbReference>
<dbReference type="GeneID" id="25565107"/>
<accession>A0A0L0DFC9</accession>
<reference evidence="2 3" key="1">
    <citation type="submission" date="2010-05" db="EMBL/GenBank/DDBJ databases">
        <title>The Genome Sequence of Thecamonas trahens ATCC 50062.</title>
        <authorList>
            <consortium name="The Broad Institute Genome Sequencing Platform"/>
            <person name="Russ C."/>
            <person name="Cuomo C."/>
            <person name="Shea T."/>
            <person name="Young S.K."/>
            <person name="Zeng Q."/>
            <person name="Koehrsen M."/>
            <person name="Haas B."/>
            <person name="Borodovsky M."/>
            <person name="Guigo R."/>
            <person name="Alvarado L."/>
            <person name="Berlin A."/>
            <person name="Bochicchio J."/>
            <person name="Borenstein D."/>
            <person name="Chapman S."/>
            <person name="Chen Z."/>
            <person name="Freedman E."/>
            <person name="Gellesch M."/>
            <person name="Goldberg J."/>
            <person name="Griggs A."/>
            <person name="Gujja S."/>
            <person name="Heilman E."/>
            <person name="Heiman D."/>
            <person name="Hepburn T."/>
            <person name="Howarth C."/>
            <person name="Jen D."/>
            <person name="Larson L."/>
            <person name="Mehta T."/>
            <person name="Park D."/>
            <person name="Pearson M."/>
            <person name="Roberts A."/>
            <person name="Saif S."/>
            <person name="Shenoy N."/>
            <person name="Sisk P."/>
            <person name="Stolte C."/>
            <person name="Sykes S."/>
            <person name="Thomson T."/>
            <person name="Walk T."/>
            <person name="White J."/>
            <person name="Yandava C."/>
            <person name="Burger G."/>
            <person name="Gray M.W."/>
            <person name="Holland P.W.H."/>
            <person name="King N."/>
            <person name="Lang F.B.F."/>
            <person name="Roger A.J."/>
            <person name="Ruiz-Trillo I."/>
            <person name="Lander E."/>
            <person name="Nusbaum C."/>
        </authorList>
    </citation>
    <scope>NUCLEOTIDE SEQUENCE [LARGE SCALE GENOMIC DNA]</scope>
    <source>
        <strain evidence="2 3">ATCC 50062</strain>
    </source>
</reference>
<evidence type="ECO:0000256" key="1">
    <source>
        <dbReference type="SAM" id="MobiDB-lite"/>
    </source>
</evidence>
<feature type="region of interest" description="Disordered" evidence="1">
    <location>
        <begin position="34"/>
        <end position="63"/>
    </location>
</feature>
<organism evidence="2 3">
    <name type="scientific">Thecamonas trahens ATCC 50062</name>
    <dbReference type="NCBI Taxonomy" id="461836"/>
    <lineage>
        <taxon>Eukaryota</taxon>
        <taxon>Apusozoa</taxon>
        <taxon>Apusomonadida</taxon>
        <taxon>Apusomonadidae</taxon>
        <taxon>Thecamonas</taxon>
    </lineage>
</organism>
<evidence type="ECO:0000313" key="2">
    <source>
        <dbReference type="EMBL" id="KNC50018.1"/>
    </source>
</evidence>
<dbReference type="EMBL" id="GL349459">
    <property type="protein sequence ID" value="KNC50018.1"/>
    <property type="molecule type" value="Genomic_DNA"/>
</dbReference>
<dbReference type="AlphaFoldDB" id="A0A0L0DFC9"/>
<dbReference type="Proteomes" id="UP000054408">
    <property type="component" value="Unassembled WGS sequence"/>
</dbReference>
<proteinExistence type="predicted"/>
<sequence length="286" mass="30470">MPGSSGYSTSTYFAPLHGYDPLIHSPMPLFRYRTPPSAPPIRSLAPNMPSPSPQPPMQQAVPSYVARPPAAHSTTHSTSYCGGRRTLRALVMDDLEYLSSDTVPDGDAPPPPVFAPPRIDMLASTHTSAQAVQADALVWSARERQGRSRSRSASRSRARSASRSRARSASRSRARSPPRQPDTHRLPPRDAHIQQLLQHSHTSASLPLRLPCALALALASAFSLSLSLSLSRSPALALTLASATQGLATALDLARLAAEPTAQCCSDAGMQHRSYLATVSGVCDSP</sequence>
<keyword evidence="3" id="KW-1185">Reference proteome</keyword>
<name>A0A0L0DFC9_THETB</name>
<gene>
    <name evidence="2" type="ORF">AMSG_05775</name>
</gene>
<feature type="compositionally biased region" description="Basic residues" evidence="1">
    <location>
        <begin position="147"/>
        <end position="176"/>
    </location>
</feature>
<evidence type="ECO:0000313" key="3">
    <source>
        <dbReference type="Proteomes" id="UP000054408"/>
    </source>
</evidence>
<feature type="region of interest" description="Disordered" evidence="1">
    <location>
        <begin position="141"/>
        <end position="187"/>
    </location>
</feature>